<dbReference type="GO" id="GO:0016491">
    <property type="term" value="F:oxidoreductase activity"/>
    <property type="evidence" value="ECO:0007669"/>
    <property type="project" value="UniProtKB-KW"/>
</dbReference>
<evidence type="ECO:0000256" key="1">
    <source>
        <dbReference type="ARBA" id="ARBA00006484"/>
    </source>
</evidence>
<dbReference type="AlphaFoldDB" id="A0A552VAQ1"/>
<proteinExistence type="inferred from homology"/>
<comment type="caution">
    <text evidence="4">The sequence shown here is derived from an EMBL/GenBank/DDBJ whole genome shotgun (WGS) entry which is preliminary data.</text>
</comment>
<dbReference type="InterPro" id="IPR020904">
    <property type="entry name" value="Sc_DH/Rdtase_CS"/>
</dbReference>
<dbReference type="RefSeq" id="WP_143371783.1">
    <property type="nucleotide sequence ID" value="NZ_VJVZ01000001.1"/>
</dbReference>
<dbReference type="InterPro" id="IPR036291">
    <property type="entry name" value="NAD(P)-bd_dom_sf"/>
</dbReference>
<dbReference type="SUPFAM" id="SSF51735">
    <property type="entry name" value="NAD(P)-binding Rossmann-fold domains"/>
    <property type="match status" value="1"/>
</dbReference>
<dbReference type="PANTHER" id="PTHR43976">
    <property type="entry name" value="SHORT CHAIN DEHYDROGENASE"/>
    <property type="match status" value="1"/>
</dbReference>
<organism evidence="4 5">
    <name type="scientific">Flavobacterium zepuense</name>
    <dbReference type="NCBI Taxonomy" id="2593302"/>
    <lineage>
        <taxon>Bacteria</taxon>
        <taxon>Pseudomonadati</taxon>
        <taxon>Bacteroidota</taxon>
        <taxon>Flavobacteriia</taxon>
        <taxon>Flavobacteriales</taxon>
        <taxon>Flavobacteriaceae</taxon>
        <taxon>Flavobacterium</taxon>
    </lineage>
</organism>
<dbReference type="EMBL" id="VJVZ01000001">
    <property type="protein sequence ID" value="TRW27555.1"/>
    <property type="molecule type" value="Genomic_DNA"/>
</dbReference>
<evidence type="ECO:0000256" key="3">
    <source>
        <dbReference type="RuleBase" id="RU000363"/>
    </source>
</evidence>
<evidence type="ECO:0000256" key="2">
    <source>
        <dbReference type="ARBA" id="ARBA00023002"/>
    </source>
</evidence>
<dbReference type="OrthoDB" id="1235794at2"/>
<dbReference type="CDD" id="cd05374">
    <property type="entry name" value="17beta-HSD-like_SDR_c"/>
    <property type="match status" value="1"/>
</dbReference>
<evidence type="ECO:0000313" key="5">
    <source>
        <dbReference type="Proteomes" id="UP000320643"/>
    </source>
</evidence>
<dbReference type="PRINTS" id="PR00080">
    <property type="entry name" value="SDRFAMILY"/>
</dbReference>
<name>A0A552VAQ1_9FLAO</name>
<dbReference type="InterPro" id="IPR002347">
    <property type="entry name" value="SDR_fam"/>
</dbReference>
<protein>
    <submittedName>
        <fullName evidence="4">SDR family NAD(P)-dependent oxidoreductase</fullName>
    </submittedName>
</protein>
<comment type="similarity">
    <text evidence="1 3">Belongs to the short-chain dehydrogenases/reductases (SDR) family.</text>
</comment>
<dbReference type="Proteomes" id="UP000320643">
    <property type="component" value="Unassembled WGS sequence"/>
</dbReference>
<dbReference type="PROSITE" id="PS00061">
    <property type="entry name" value="ADH_SHORT"/>
    <property type="match status" value="1"/>
</dbReference>
<dbReference type="NCBIfam" id="NF004824">
    <property type="entry name" value="PRK06180.1"/>
    <property type="match status" value="1"/>
</dbReference>
<dbReference type="PRINTS" id="PR00081">
    <property type="entry name" value="GDHRDH"/>
</dbReference>
<accession>A0A552VAQ1</accession>
<gene>
    <name evidence="4" type="ORF">FMM05_02635</name>
</gene>
<dbReference type="PANTHER" id="PTHR43976:SF16">
    <property type="entry name" value="SHORT-CHAIN DEHYDROGENASE_REDUCTASE FAMILY PROTEIN"/>
    <property type="match status" value="1"/>
</dbReference>
<sequence>MKTQKTWFITGAGRGFGLDITEAVLKSGDNVVATVRNNPEALATKLGNNPNLHVVLLDTTNETQAKEAAASGISKFGQIDVLVNNAGYGLLSAVEEATSKEVFSNFNVNVFGVLNVTRAILPHMRKKRSGHLINISSIGGLSAYFGWGVYGATKFAIEGITEGLAMELAPLGIHATVVAPGFFRTDFLDNSSLTRTENIIEDYNETVGKMRKFATTANKKQPGNPKKLAAAFIKLAASENPPVHLPLGTDTLERFREKTKKFENDIANWYDTVIGTDHDDTKNNK</sequence>
<keyword evidence="5" id="KW-1185">Reference proteome</keyword>
<reference evidence="4 5" key="1">
    <citation type="submission" date="2019-07" db="EMBL/GenBank/DDBJ databases">
        <title>Flavobacterium sp. nov., isolated from glacier ice.</title>
        <authorList>
            <person name="Liu Q."/>
            <person name="Xin Y.-H."/>
        </authorList>
    </citation>
    <scope>NUCLEOTIDE SEQUENCE [LARGE SCALE GENOMIC DNA]</scope>
    <source>
        <strain evidence="4 5">ZT4R6</strain>
    </source>
</reference>
<dbReference type="Gene3D" id="3.40.50.720">
    <property type="entry name" value="NAD(P)-binding Rossmann-like Domain"/>
    <property type="match status" value="1"/>
</dbReference>
<evidence type="ECO:0000313" key="4">
    <source>
        <dbReference type="EMBL" id="TRW27555.1"/>
    </source>
</evidence>
<keyword evidence="2" id="KW-0560">Oxidoreductase</keyword>
<dbReference type="Pfam" id="PF00106">
    <property type="entry name" value="adh_short"/>
    <property type="match status" value="1"/>
</dbReference>
<dbReference type="InterPro" id="IPR051911">
    <property type="entry name" value="SDR_oxidoreductase"/>
</dbReference>